<comment type="caution">
    <text evidence="1">The sequence shown here is derived from an EMBL/GenBank/DDBJ whole genome shotgun (WGS) entry which is preliminary data.</text>
</comment>
<gene>
    <name evidence="1" type="ORF">LCGC14_1348490</name>
</gene>
<reference evidence="1" key="1">
    <citation type="journal article" date="2015" name="Nature">
        <title>Complex archaea that bridge the gap between prokaryotes and eukaryotes.</title>
        <authorList>
            <person name="Spang A."/>
            <person name="Saw J.H."/>
            <person name="Jorgensen S.L."/>
            <person name="Zaremba-Niedzwiedzka K."/>
            <person name="Martijn J."/>
            <person name="Lind A.E."/>
            <person name="van Eijk R."/>
            <person name="Schleper C."/>
            <person name="Guy L."/>
            <person name="Ettema T.J."/>
        </authorList>
    </citation>
    <scope>NUCLEOTIDE SEQUENCE</scope>
</reference>
<dbReference type="AlphaFoldDB" id="A0A0F9NDV8"/>
<organism evidence="1">
    <name type="scientific">marine sediment metagenome</name>
    <dbReference type="NCBI Taxonomy" id="412755"/>
    <lineage>
        <taxon>unclassified sequences</taxon>
        <taxon>metagenomes</taxon>
        <taxon>ecological metagenomes</taxon>
    </lineage>
</organism>
<accession>A0A0F9NDV8</accession>
<protein>
    <submittedName>
        <fullName evidence="1">Uncharacterized protein</fullName>
    </submittedName>
</protein>
<name>A0A0F9NDV8_9ZZZZ</name>
<dbReference type="EMBL" id="LAZR01008314">
    <property type="protein sequence ID" value="KKM79582.1"/>
    <property type="molecule type" value="Genomic_DNA"/>
</dbReference>
<evidence type="ECO:0000313" key="1">
    <source>
        <dbReference type="EMBL" id="KKM79582.1"/>
    </source>
</evidence>
<sequence length="114" mass="12828">MSKRSKGSHGVYSLTCISQKCGRKFGVMWDAQVIKQVGIFSLGPKHGRTKLVSYPFTGCPWCGAWWPTGPLDGEAYPKRPPLPAASWESIVTTPIQTFSNKGLAQPWWETRWTW</sequence>
<proteinExistence type="predicted"/>